<name>A0A8S1QJQ2_PARPR</name>
<proteinExistence type="predicted"/>
<organism evidence="1 2">
    <name type="scientific">Paramecium primaurelia</name>
    <dbReference type="NCBI Taxonomy" id="5886"/>
    <lineage>
        <taxon>Eukaryota</taxon>
        <taxon>Sar</taxon>
        <taxon>Alveolata</taxon>
        <taxon>Ciliophora</taxon>
        <taxon>Intramacronucleata</taxon>
        <taxon>Oligohymenophorea</taxon>
        <taxon>Peniculida</taxon>
        <taxon>Parameciidae</taxon>
        <taxon>Paramecium</taxon>
    </lineage>
</organism>
<protein>
    <submittedName>
        <fullName evidence="1">Uncharacterized protein</fullName>
    </submittedName>
</protein>
<dbReference type="Proteomes" id="UP000688137">
    <property type="component" value="Unassembled WGS sequence"/>
</dbReference>
<evidence type="ECO:0000313" key="2">
    <source>
        <dbReference type="Proteomes" id="UP000688137"/>
    </source>
</evidence>
<comment type="caution">
    <text evidence="1">The sequence shown here is derived from an EMBL/GenBank/DDBJ whole genome shotgun (WGS) entry which is preliminary data.</text>
</comment>
<dbReference type="EMBL" id="CAJJDM010000165">
    <property type="protein sequence ID" value="CAD8114625.1"/>
    <property type="molecule type" value="Genomic_DNA"/>
</dbReference>
<sequence>MLQINMEVYIANTVALIQNMSEKIQIQFKRLNFWSKKINKYKSSEFINLEFDYDIDFQGRINLGLG</sequence>
<accession>A0A8S1QJQ2</accession>
<evidence type="ECO:0000313" key="1">
    <source>
        <dbReference type="EMBL" id="CAD8114625.1"/>
    </source>
</evidence>
<dbReference type="AlphaFoldDB" id="A0A8S1QJQ2"/>
<keyword evidence="2" id="KW-1185">Reference proteome</keyword>
<gene>
    <name evidence="1" type="ORF">PPRIM_AZ9-3.1.T1600104</name>
</gene>
<reference evidence="1" key="1">
    <citation type="submission" date="2021-01" db="EMBL/GenBank/DDBJ databases">
        <authorList>
            <consortium name="Genoscope - CEA"/>
            <person name="William W."/>
        </authorList>
    </citation>
    <scope>NUCLEOTIDE SEQUENCE</scope>
</reference>